<evidence type="ECO:0000256" key="3">
    <source>
        <dbReference type="ARBA" id="ARBA00023002"/>
    </source>
</evidence>
<evidence type="ECO:0000256" key="2">
    <source>
        <dbReference type="ARBA" id="ARBA00022964"/>
    </source>
</evidence>
<keyword evidence="4" id="KW-1133">Transmembrane helix</keyword>
<reference evidence="6 7" key="1">
    <citation type="submission" date="2019-03" db="EMBL/GenBank/DDBJ databases">
        <title>Genomic Encyclopedia of Type Strains, Phase IV (KMG-IV): sequencing the most valuable type-strain genomes for metagenomic binning, comparative biology and taxonomic classification.</title>
        <authorList>
            <person name="Goeker M."/>
        </authorList>
    </citation>
    <scope>NUCLEOTIDE SEQUENCE [LARGE SCALE GENOMIC DNA]</scope>
    <source>
        <strain evidence="6 7">DSM 25082</strain>
    </source>
</reference>
<feature type="domain" description="Aspartyl/asparaginy/proline hydroxylase" evidence="5">
    <location>
        <begin position="74"/>
        <end position="227"/>
    </location>
</feature>
<organism evidence="6 7">
    <name type="scientific">Roseateles asaccharophilus</name>
    <dbReference type="NCBI Taxonomy" id="582607"/>
    <lineage>
        <taxon>Bacteria</taxon>
        <taxon>Pseudomonadati</taxon>
        <taxon>Pseudomonadota</taxon>
        <taxon>Betaproteobacteria</taxon>
        <taxon>Burkholderiales</taxon>
        <taxon>Sphaerotilaceae</taxon>
        <taxon>Roseateles</taxon>
    </lineage>
</organism>
<dbReference type="PANTHER" id="PTHR46332">
    <property type="entry name" value="ASPARTATE BETA-HYDROXYLASE DOMAIN-CONTAINING PROTEIN 2"/>
    <property type="match status" value="1"/>
</dbReference>
<dbReference type="PANTHER" id="PTHR46332:SF5">
    <property type="entry name" value="ASPARTATE BETA-HYDROXYLASE DOMAIN CONTAINING 2"/>
    <property type="match status" value="1"/>
</dbReference>
<protein>
    <submittedName>
        <fullName evidence="6">Beta-hydroxylase</fullName>
    </submittedName>
</protein>
<evidence type="ECO:0000313" key="7">
    <source>
        <dbReference type="Proteomes" id="UP000295357"/>
    </source>
</evidence>
<keyword evidence="2" id="KW-0223">Dioxygenase</keyword>
<keyword evidence="7" id="KW-1185">Reference proteome</keyword>
<evidence type="ECO:0000256" key="4">
    <source>
        <dbReference type="SAM" id="Phobius"/>
    </source>
</evidence>
<dbReference type="OrthoDB" id="21665at2"/>
<evidence type="ECO:0000256" key="1">
    <source>
        <dbReference type="ARBA" id="ARBA00007730"/>
    </source>
</evidence>
<sequence>MSSIPLRYWVLLIFIASALYAHFRGKVRFGLARALTDFTVLISPINALMYLFSRAPATPYLDTREFKELELLQRNWEVIREEALKLNEEGQIKAAATYNDIGFNSFFRTGWKRFYLKWYGQDLASAQALCPKTVELLRQIPSVKAAMFASLPPGSRLQRHRDPYAGSLRYHLGLTTPNSPGCFIEVDGQRYHWKDGEAVMFDETYIHYAENSTDQQRVILFCDVERPVFFAPVRWLNRLFGRVVMTAAATQNVEGEPVGGLNKFFFYAYKVRLWGKALKAKSRPTYYIGKWAIILGLLYWIFA</sequence>
<dbReference type="InterPro" id="IPR051821">
    <property type="entry name" value="Asp/Asn_beta-hydroxylase"/>
</dbReference>
<dbReference type="Proteomes" id="UP000295357">
    <property type="component" value="Unassembled WGS sequence"/>
</dbReference>
<evidence type="ECO:0000259" key="5">
    <source>
        <dbReference type="Pfam" id="PF05118"/>
    </source>
</evidence>
<dbReference type="EMBL" id="SNXE01000006">
    <property type="protein sequence ID" value="TDP07919.1"/>
    <property type="molecule type" value="Genomic_DNA"/>
</dbReference>
<name>A0A4R6MZU7_9BURK</name>
<dbReference type="InterPro" id="IPR027443">
    <property type="entry name" value="IPNS-like_sf"/>
</dbReference>
<dbReference type="InterPro" id="IPR007803">
    <property type="entry name" value="Asp/Arg/Pro-Hydrxlase"/>
</dbReference>
<keyword evidence="3" id="KW-0560">Oxidoreductase</keyword>
<feature type="transmembrane region" description="Helical" evidence="4">
    <location>
        <begin position="285"/>
        <end position="302"/>
    </location>
</feature>
<dbReference type="Gene3D" id="2.60.120.330">
    <property type="entry name" value="B-lactam Antibiotic, Isopenicillin N Synthase, Chain"/>
    <property type="match status" value="1"/>
</dbReference>
<proteinExistence type="inferred from homology"/>
<accession>A0A4R6MZU7</accession>
<dbReference type="SUPFAM" id="SSF51197">
    <property type="entry name" value="Clavaminate synthase-like"/>
    <property type="match status" value="1"/>
</dbReference>
<dbReference type="GO" id="GO:0051213">
    <property type="term" value="F:dioxygenase activity"/>
    <property type="evidence" value="ECO:0007669"/>
    <property type="project" value="UniProtKB-KW"/>
</dbReference>
<dbReference type="AlphaFoldDB" id="A0A4R6MZU7"/>
<comment type="caution">
    <text evidence="6">The sequence shown here is derived from an EMBL/GenBank/DDBJ whole genome shotgun (WGS) entry which is preliminary data.</text>
</comment>
<dbReference type="Pfam" id="PF05118">
    <property type="entry name" value="Asp_Arg_Hydrox"/>
    <property type="match status" value="1"/>
</dbReference>
<keyword evidence="4" id="KW-0472">Membrane</keyword>
<feature type="transmembrane region" description="Helical" evidence="4">
    <location>
        <begin position="6"/>
        <end position="23"/>
    </location>
</feature>
<gene>
    <name evidence="6" type="ORF">DFR39_106183</name>
</gene>
<evidence type="ECO:0000313" key="6">
    <source>
        <dbReference type="EMBL" id="TDP07919.1"/>
    </source>
</evidence>
<keyword evidence="4" id="KW-0812">Transmembrane</keyword>
<comment type="similarity">
    <text evidence="1">Belongs to the aspartyl/asparaginyl beta-hydroxylase family.</text>
</comment>